<dbReference type="Proteomes" id="UP000567099">
    <property type="component" value="Unassembled WGS sequence"/>
</dbReference>
<name>A0A2L1C821_METMI</name>
<dbReference type="EMBL" id="CP026606">
    <property type="protein sequence ID" value="AVB75528.1"/>
    <property type="molecule type" value="Genomic_DNA"/>
</dbReference>
<evidence type="ECO:0000313" key="4">
    <source>
        <dbReference type="Proteomes" id="UP000239462"/>
    </source>
</evidence>
<organism evidence="1 4">
    <name type="scientific">Methanococcus maripaludis</name>
    <name type="common">Methanococcus deltae</name>
    <dbReference type="NCBI Taxonomy" id="39152"/>
    <lineage>
        <taxon>Archaea</taxon>
        <taxon>Methanobacteriati</taxon>
        <taxon>Methanobacteriota</taxon>
        <taxon>Methanomada group</taxon>
        <taxon>Methanococci</taxon>
        <taxon>Methanococcales</taxon>
        <taxon>Methanococcaceae</taxon>
        <taxon>Methanococcus</taxon>
    </lineage>
</organism>
<gene>
    <name evidence="2" type="ORF">HNP94_000853</name>
    <name evidence="3" type="ORF">HNP96_000162</name>
    <name evidence="1" type="ORF">MMJJ_01090</name>
</gene>
<reference evidence="4" key="1">
    <citation type="journal article" date="2018" name="Genome Announc.">
        <title>Complete Genome Sequence of the Methanococcus maripaludis Type Strain JJ (DSM 2067), a Model for Selenoprotein Synthesis in Archaea.</title>
        <authorList>
            <person name="Poehlein A."/>
            <person name="Heym D."/>
            <person name="Quitzke V."/>
            <person name="Fersch J."/>
            <person name="Daniel R."/>
            <person name="Rother M."/>
        </authorList>
    </citation>
    <scope>NUCLEOTIDE SEQUENCE [LARGE SCALE GENOMIC DNA]</scope>
    <source>
        <strain evidence="4">DSM 2067</strain>
    </source>
</reference>
<dbReference type="EMBL" id="JACHED010000001">
    <property type="protein sequence ID" value="MBB6496141.1"/>
    <property type="molecule type" value="Genomic_DNA"/>
</dbReference>
<reference evidence="1" key="2">
    <citation type="submission" date="2018-02" db="EMBL/GenBank/DDBJ databases">
        <title>Complete genome sequence of the Methanococcus maripaludis type strain JJ (DSM 2067), a model for selenoprotein synthesis in Archaea.</title>
        <authorList>
            <person name="Poehlein A."/>
            <person name="Heym D."/>
            <person name="Quitzke V."/>
            <person name="Fersch J."/>
            <person name="Daniel R."/>
            <person name="Rother M."/>
        </authorList>
    </citation>
    <scope>NUCLEOTIDE SEQUENCE [LARGE SCALE GENOMIC DNA]</scope>
    <source>
        <strain evidence="1">DSM 2067</strain>
    </source>
</reference>
<dbReference type="AlphaFoldDB" id="A0A2L1C821"/>
<evidence type="ECO:0000313" key="2">
    <source>
        <dbReference type="EMBL" id="MBA2863853.1"/>
    </source>
</evidence>
<dbReference type="GeneID" id="36101204"/>
<dbReference type="KEGG" id="mmad:MMJJ_01090"/>
<sequence>MVIGFFRSKSNKLKKLLEEDMINDAQKMLDEDDSLTSDLFKYLKMNSENLKANAIYLLTKNYLKNNKDISELYSPLKAFLSQKSEVLVLNSLMSLKLITDVFPEVYENFSLEVTQINKTFVNLDIRSYTGNLIKKYGKFKEYNLSDNQKMLQKHVKQLMKSSKQESLFGRLMEIGSSLFVIMPEKLEVTEEMLEDSISKDDLQFNVFTIETLKSGKIKEMDPLNIVYQLSKLPTLTKGQVDDTMPQTLDLMGCSKNMIVRNMVLNTVYEVSKKYPDVLYKHISGLELYEKQYGGNDPVFKAIIKEIAKKYNLDNSPLSKLL</sequence>
<dbReference type="RefSeq" id="WP_104837207.1">
    <property type="nucleotide sequence ID" value="NZ_CP026606.1"/>
</dbReference>
<dbReference type="Proteomes" id="UP000590564">
    <property type="component" value="Unassembled WGS sequence"/>
</dbReference>
<accession>A0A2L1C821</accession>
<protein>
    <submittedName>
        <fullName evidence="1">Uncharacterized protein</fullName>
    </submittedName>
</protein>
<dbReference type="SUPFAM" id="SSF48371">
    <property type="entry name" value="ARM repeat"/>
    <property type="match status" value="1"/>
</dbReference>
<dbReference type="Proteomes" id="UP000239462">
    <property type="component" value="Chromosome"/>
</dbReference>
<evidence type="ECO:0000313" key="3">
    <source>
        <dbReference type="EMBL" id="MBB6496141.1"/>
    </source>
</evidence>
<evidence type="ECO:0000313" key="1">
    <source>
        <dbReference type="EMBL" id="AVB75528.1"/>
    </source>
</evidence>
<evidence type="ECO:0000313" key="5">
    <source>
        <dbReference type="Proteomes" id="UP000567099"/>
    </source>
</evidence>
<proteinExistence type="predicted"/>
<dbReference type="EMBL" id="JACDUO010000001">
    <property type="protein sequence ID" value="MBA2863853.1"/>
    <property type="molecule type" value="Genomic_DNA"/>
</dbReference>
<reference evidence="3 6" key="3">
    <citation type="submission" date="2020-08" db="EMBL/GenBank/DDBJ databases">
        <title>Genomic Encyclopedia of Type Strains, Phase IV (KMG-V): Genome sequencing to study the core and pangenomes of soil and plant-associated prokaryotes.</title>
        <authorList>
            <person name="Whitman W."/>
        </authorList>
    </citation>
    <scope>NUCLEOTIDE SEQUENCE [LARGE SCALE GENOMIC DNA]</scope>
    <source>
        <strain evidence="2 5">C13</strain>
        <strain evidence="3 6">D1</strain>
    </source>
</reference>
<evidence type="ECO:0000313" key="6">
    <source>
        <dbReference type="Proteomes" id="UP000590564"/>
    </source>
</evidence>
<dbReference type="InterPro" id="IPR016024">
    <property type="entry name" value="ARM-type_fold"/>
</dbReference>